<dbReference type="Pfam" id="PF13382">
    <property type="entry name" value="Adenine_deam_C"/>
    <property type="match status" value="1"/>
</dbReference>
<dbReference type="InterPro" id="IPR006680">
    <property type="entry name" value="Amidohydro-rel"/>
</dbReference>
<evidence type="ECO:0000256" key="6">
    <source>
        <dbReference type="HAMAP-Rule" id="MF_01518"/>
    </source>
</evidence>
<evidence type="ECO:0000256" key="5">
    <source>
        <dbReference type="ARBA" id="ARBA00047720"/>
    </source>
</evidence>
<comment type="similarity">
    <text evidence="1 6">Belongs to the metallo-dependent hydrolases superfamily. Adenine deaminase family.</text>
</comment>
<comment type="cofactor">
    <cofactor evidence="6">
        <name>Mn(2+)</name>
        <dbReference type="ChEBI" id="CHEBI:29035"/>
    </cofactor>
</comment>
<dbReference type="NCBIfam" id="TIGR01178">
    <property type="entry name" value="ade"/>
    <property type="match status" value="1"/>
</dbReference>
<dbReference type="SUPFAM" id="SSF51338">
    <property type="entry name" value="Composite domain of metallo-dependent hydrolases"/>
    <property type="match status" value="1"/>
</dbReference>
<dbReference type="Gene3D" id="2.30.40.10">
    <property type="entry name" value="Urease, subunit C, domain 1"/>
    <property type="match status" value="1"/>
</dbReference>
<dbReference type="InterPro" id="IPR032466">
    <property type="entry name" value="Metal_Hydrolase"/>
</dbReference>
<name>A0ABU4WAS8_9FUSO</name>
<dbReference type="Pfam" id="PF01979">
    <property type="entry name" value="Amidohydro_1"/>
    <property type="match status" value="1"/>
</dbReference>
<feature type="domain" description="Amidohydrolase-related" evidence="7">
    <location>
        <begin position="72"/>
        <end position="356"/>
    </location>
</feature>
<dbReference type="InterPro" id="IPR011059">
    <property type="entry name" value="Metal-dep_hydrolase_composite"/>
</dbReference>
<organism evidence="9 10">
    <name type="scientific">Candidatus Cetobacterium colombiensis</name>
    <dbReference type="NCBI Taxonomy" id="3073100"/>
    <lineage>
        <taxon>Bacteria</taxon>
        <taxon>Fusobacteriati</taxon>
        <taxon>Fusobacteriota</taxon>
        <taxon>Fusobacteriia</taxon>
        <taxon>Fusobacteriales</taxon>
        <taxon>Fusobacteriaceae</taxon>
        <taxon>Cetobacterium</taxon>
    </lineage>
</organism>
<dbReference type="EMBL" id="JAVIKH010000011">
    <property type="protein sequence ID" value="MDX8336647.1"/>
    <property type="molecule type" value="Genomic_DNA"/>
</dbReference>
<accession>A0ABU4WAS8</accession>
<evidence type="ECO:0000313" key="10">
    <source>
        <dbReference type="Proteomes" id="UP001279681"/>
    </source>
</evidence>
<evidence type="ECO:0000313" key="9">
    <source>
        <dbReference type="EMBL" id="MDX8336647.1"/>
    </source>
</evidence>
<dbReference type="EC" id="3.5.4.2" evidence="2 6"/>
<comment type="caution">
    <text evidence="9">The sequence shown here is derived from an EMBL/GenBank/DDBJ whole genome shotgun (WGS) entry which is preliminary data.</text>
</comment>
<keyword evidence="4 6" id="KW-0464">Manganese</keyword>
<dbReference type="Proteomes" id="UP001279681">
    <property type="component" value="Unassembled WGS sequence"/>
</dbReference>
<dbReference type="Gene3D" id="3.20.20.140">
    <property type="entry name" value="Metal-dependent hydrolases"/>
    <property type="match status" value="1"/>
</dbReference>
<sequence length="588" mass="64555">MNLQKRKELVEVALGKREADIVLKNGNLINVFSGEIYKANIYIYDKYIANIVECELDSINTGKNIIDINGNFVSPGFIDSHVHIESSHLTPVNFARAVLPKGTTTIIADPHEIANVLGIDGVKYMIENSKDVSMNQYYLIPSCVPSVVGLENAGAEFNDRDIEEMLDLPRVLGLGEVMDFVGVINQSDRMTKIVETALQKNMFVQGHAPGLIGNELSAYICGGPVSCHETTIGSHAVDKIRKGMYVDSRESSISKNISSIVESVKYMKSPRNLTLCTDDREPRDILEVGHVNNCVRVAVKAGLDPIEAIRATTLNTAQEYKLDKIGALVPGYFADIVVLDDLTNFNVLKTFWQGKLIAENDKLVVEIKSPELNIETLNSVYVNDLNENDFKIKAPIENGDIEIEVLSYLTKERSITAQKTILVKAKDGFIDISENSNLNFVAIVNRHKQNNNIALAVVENFHLKEGGVGSTYSHDSHNLTIIFNKPSEALAITNKIKELAGGIVTSENGVVTGTLPFPIAGILSNQPAEILSKEITEMNEILRKMGIESPSPITAPSTLALIVIPDVKMSDLGLIDVKEQKVINIFKA</sequence>
<dbReference type="PANTHER" id="PTHR11113:SF2">
    <property type="entry name" value="ADENINE DEAMINASE"/>
    <property type="match status" value="1"/>
</dbReference>
<evidence type="ECO:0000259" key="7">
    <source>
        <dbReference type="Pfam" id="PF01979"/>
    </source>
</evidence>
<dbReference type="SUPFAM" id="SSF51556">
    <property type="entry name" value="Metallo-dependent hydrolases"/>
    <property type="match status" value="1"/>
</dbReference>
<protein>
    <recommendedName>
        <fullName evidence="2 6">Adenine deaminase</fullName>
        <shortName evidence="6">Adenase</shortName>
        <shortName evidence="6">Adenine aminase</shortName>
        <ecNumber evidence="2 6">3.5.4.2</ecNumber>
    </recommendedName>
</protein>
<evidence type="ECO:0000256" key="4">
    <source>
        <dbReference type="ARBA" id="ARBA00023211"/>
    </source>
</evidence>
<dbReference type="InterPro" id="IPR006679">
    <property type="entry name" value="Adenine_deam"/>
</dbReference>
<evidence type="ECO:0000259" key="8">
    <source>
        <dbReference type="Pfam" id="PF13382"/>
    </source>
</evidence>
<dbReference type="PANTHER" id="PTHR11113">
    <property type="entry name" value="N-ACETYLGLUCOSAMINE-6-PHOSPHATE DEACETYLASE"/>
    <property type="match status" value="1"/>
</dbReference>
<dbReference type="InterPro" id="IPR026912">
    <property type="entry name" value="Adenine_deam_C"/>
</dbReference>
<gene>
    <name evidence="6 9" type="primary">ade</name>
    <name evidence="9" type="ORF">RFV38_09075</name>
</gene>
<keyword evidence="10" id="KW-1185">Reference proteome</keyword>
<evidence type="ECO:0000256" key="2">
    <source>
        <dbReference type="ARBA" id="ARBA00012782"/>
    </source>
</evidence>
<keyword evidence="3 6" id="KW-0378">Hydrolase</keyword>
<reference evidence="10" key="1">
    <citation type="submission" date="2023-07" db="EMBL/GenBank/DDBJ databases">
        <authorList>
            <person name="Colorado M.A."/>
            <person name="Villamil L.M."/>
            <person name="Melo J.F."/>
            <person name="Rodriguez J.A."/>
            <person name="Ruiz R.Y."/>
        </authorList>
    </citation>
    <scope>NUCLEOTIDE SEQUENCE [LARGE SCALE GENOMIC DNA]</scope>
    <source>
        <strain evidence="10">C33</strain>
    </source>
</reference>
<feature type="domain" description="Adenine deaminase C-terminal" evidence="8">
    <location>
        <begin position="415"/>
        <end position="580"/>
    </location>
</feature>
<dbReference type="GO" id="GO:0000034">
    <property type="term" value="F:adenine deaminase activity"/>
    <property type="evidence" value="ECO:0007669"/>
    <property type="project" value="UniProtKB-EC"/>
</dbReference>
<dbReference type="HAMAP" id="MF_01518">
    <property type="entry name" value="Adenine_deamin"/>
    <property type="match status" value="1"/>
</dbReference>
<dbReference type="RefSeq" id="WP_320314032.1">
    <property type="nucleotide sequence ID" value="NZ_JAVIKH010000011.1"/>
</dbReference>
<evidence type="ECO:0000256" key="3">
    <source>
        <dbReference type="ARBA" id="ARBA00022801"/>
    </source>
</evidence>
<evidence type="ECO:0000256" key="1">
    <source>
        <dbReference type="ARBA" id="ARBA00006773"/>
    </source>
</evidence>
<proteinExistence type="inferred from homology"/>
<comment type="catalytic activity">
    <reaction evidence="5 6">
        <text>adenine + H2O + H(+) = hypoxanthine + NH4(+)</text>
        <dbReference type="Rhea" id="RHEA:23688"/>
        <dbReference type="ChEBI" id="CHEBI:15377"/>
        <dbReference type="ChEBI" id="CHEBI:15378"/>
        <dbReference type="ChEBI" id="CHEBI:16708"/>
        <dbReference type="ChEBI" id="CHEBI:17368"/>
        <dbReference type="ChEBI" id="CHEBI:28938"/>
        <dbReference type="EC" id="3.5.4.2"/>
    </reaction>
</comment>